<dbReference type="EMBL" id="WBVO01000011">
    <property type="protein sequence ID" value="KAB2807296.1"/>
    <property type="molecule type" value="Genomic_DNA"/>
</dbReference>
<name>A0A6N6RDJ1_9FLAO</name>
<evidence type="ECO:0008006" key="3">
    <source>
        <dbReference type="Google" id="ProtNLM"/>
    </source>
</evidence>
<dbReference type="AlphaFoldDB" id="A0A6N6RDJ1"/>
<dbReference type="Proteomes" id="UP000468650">
    <property type="component" value="Unassembled WGS sequence"/>
</dbReference>
<dbReference type="PROSITE" id="PS51257">
    <property type="entry name" value="PROKAR_LIPOPROTEIN"/>
    <property type="match status" value="1"/>
</dbReference>
<dbReference type="OrthoDB" id="9786191at2"/>
<protein>
    <recommendedName>
        <fullName evidence="3">Cytochrome c domain-containing protein</fullName>
    </recommendedName>
</protein>
<gene>
    <name evidence="1" type="ORF">F8C67_12005</name>
</gene>
<evidence type="ECO:0000313" key="1">
    <source>
        <dbReference type="EMBL" id="KAB2807296.1"/>
    </source>
</evidence>
<sequence>MTKAVIRVSFLTLIGAFIITSCYSENYEDLYGPRDPECDSVLTTYTAGIRPWIDAECVDCHNSGASSGGLDLSTYQDVFDNANVVLDRIKREPNDPKMMPLGQPKLPRCTIQGFEKWIAAGKPEN</sequence>
<comment type="caution">
    <text evidence="1">The sequence shown here is derived from an EMBL/GenBank/DDBJ whole genome shotgun (WGS) entry which is preliminary data.</text>
</comment>
<organism evidence="1 2">
    <name type="scientific">Phaeocystidibacter luteus</name>
    <dbReference type="NCBI Taxonomy" id="911197"/>
    <lineage>
        <taxon>Bacteria</taxon>
        <taxon>Pseudomonadati</taxon>
        <taxon>Bacteroidota</taxon>
        <taxon>Flavobacteriia</taxon>
        <taxon>Flavobacteriales</taxon>
        <taxon>Phaeocystidibacteraceae</taxon>
        <taxon>Phaeocystidibacter</taxon>
    </lineage>
</organism>
<keyword evidence="2" id="KW-1185">Reference proteome</keyword>
<accession>A0A6N6RDJ1</accession>
<proteinExistence type="predicted"/>
<dbReference type="RefSeq" id="WP_151668101.1">
    <property type="nucleotide sequence ID" value="NZ_WBVO01000011.1"/>
</dbReference>
<evidence type="ECO:0000313" key="2">
    <source>
        <dbReference type="Proteomes" id="UP000468650"/>
    </source>
</evidence>
<reference evidence="1 2" key="1">
    <citation type="submission" date="2019-09" db="EMBL/GenBank/DDBJ databases">
        <title>Genomes of family Cryomorphaceae.</title>
        <authorList>
            <person name="Bowman J.P."/>
        </authorList>
    </citation>
    <scope>NUCLEOTIDE SEQUENCE [LARGE SCALE GENOMIC DNA]</scope>
    <source>
        <strain evidence="1 2">LMG 25704</strain>
    </source>
</reference>